<accession>A0A820BAG9</accession>
<evidence type="ECO:0000313" key="1">
    <source>
        <dbReference type="EMBL" id="CAF4077929.1"/>
    </source>
</evidence>
<dbReference type="Proteomes" id="UP000681720">
    <property type="component" value="Unassembled WGS sequence"/>
</dbReference>
<dbReference type="Gene3D" id="3.40.50.1000">
    <property type="entry name" value="HAD superfamily/HAD-like"/>
    <property type="match status" value="1"/>
</dbReference>
<reference evidence="3" key="1">
    <citation type="submission" date="2021-02" db="EMBL/GenBank/DDBJ databases">
        <authorList>
            <person name="Nowell W R."/>
        </authorList>
    </citation>
    <scope>NUCLEOTIDE SEQUENCE</scope>
</reference>
<proteinExistence type="predicted"/>
<organism evidence="3 4">
    <name type="scientific">Rotaria magnacalcarata</name>
    <dbReference type="NCBI Taxonomy" id="392030"/>
    <lineage>
        <taxon>Eukaryota</taxon>
        <taxon>Metazoa</taxon>
        <taxon>Spiralia</taxon>
        <taxon>Gnathifera</taxon>
        <taxon>Rotifera</taxon>
        <taxon>Eurotatoria</taxon>
        <taxon>Bdelloidea</taxon>
        <taxon>Philodinida</taxon>
        <taxon>Philodinidae</taxon>
        <taxon>Rotaria</taxon>
    </lineage>
</organism>
<name>A0A820BAG9_9BILA</name>
<dbReference type="EMBL" id="CAJOBF010005872">
    <property type="protein sequence ID" value="CAF4189452.1"/>
    <property type="molecule type" value="Genomic_DNA"/>
</dbReference>
<dbReference type="Proteomes" id="UP000681967">
    <property type="component" value="Unassembled WGS sequence"/>
</dbReference>
<dbReference type="AlphaFoldDB" id="A0A820BAG9"/>
<dbReference type="EMBL" id="CAJOBJ010007110">
    <property type="protein sequence ID" value="CAF4077929.1"/>
    <property type="molecule type" value="Genomic_DNA"/>
</dbReference>
<gene>
    <name evidence="2" type="ORF">BYL167_LOCUS18979</name>
    <name evidence="1" type="ORF">GIL414_LOCUS15893</name>
    <name evidence="3" type="ORF">UXM345_LOCUS27342</name>
</gene>
<comment type="caution">
    <text evidence="3">The sequence shown here is derived from an EMBL/GenBank/DDBJ whole genome shotgun (WGS) entry which is preliminary data.</text>
</comment>
<evidence type="ECO:0000313" key="4">
    <source>
        <dbReference type="Proteomes" id="UP000663842"/>
    </source>
</evidence>
<evidence type="ECO:0000313" key="3">
    <source>
        <dbReference type="EMBL" id="CAF4189452.1"/>
    </source>
</evidence>
<protein>
    <submittedName>
        <fullName evidence="3">Uncharacterized protein</fullName>
    </submittedName>
</protein>
<sequence length="84" mass="9151">MMLHTDGFASVFVQHKFEITRRLQDIGHLFVISALSKVNVGVAIADISDADIILTEPVIISIVDTVLGSRPGLPTDPKDWGTFC</sequence>
<dbReference type="InterPro" id="IPR023214">
    <property type="entry name" value="HAD_sf"/>
</dbReference>
<evidence type="ECO:0000313" key="2">
    <source>
        <dbReference type="EMBL" id="CAF4098291.1"/>
    </source>
</evidence>
<dbReference type="EMBL" id="CAJOBH010007936">
    <property type="protein sequence ID" value="CAF4098291.1"/>
    <property type="molecule type" value="Genomic_DNA"/>
</dbReference>
<dbReference type="Proteomes" id="UP000663842">
    <property type="component" value="Unassembled WGS sequence"/>
</dbReference>
<dbReference type="Gene3D" id="1.20.1110.10">
    <property type="entry name" value="Calcium-transporting ATPase, transmembrane domain"/>
    <property type="match status" value="1"/>
</dbReference>